<evidence type="ECO:0008006" key="4">
    <source>
        <dbReference type="Google" id="ProtNLM"/>
    </source>
</evidence>
<keyword evidence="1" id="KW-1133">Transmembrane helix</keyword>
<dbReference type="Proteomes" id="UP001212498">
    <property type="component" value="Unassembled WGS sequence"/>
</dbReference>
<evidence type="ECO:0000313" key="2">
    <source>
        <dbReference type="EMBL" id="MDA0645399.1"/>
    </source>
</evidence>
<protein>
    <recommendedName>
        <fullName evidence="4">Rod shape-determining protein RodA</fullName>
    </recommendedName>
</protein>
<name>A0ABT4T7A9_9ACTN</name>
<keyword evidence="1" id="KW-0472">Membrane</keyword>
<dbReference type="RefSeq" id="WP_148030560.1">
    <property type="nucleotide sequence ID" value="NZ_BAABFD010000001.1"/>
</dbReference>
<sequence>MLDPSQDHLRWWFLKIYMIILSGLIMVTVLAGAFLDEKAWAQVKPELADIRLWTFQIGMIIVGSYLFSDGRRS</sequence>
<keyword evidence="3" id="KW-1185">Reference proteome</keyword>
<feature type="transmembrane region" description="Helical" evidence="1">
    <location>
        <begin position="12"/>
        <end position="35"/>
    </location>
</feature>
<feature type="transmembrane region" description="Helical" evidence="1">
    <location>
        <begin position="50"/>
        <end position="68"/>
    </location>
</feature>
<accession>A0ABT4T7A9</accession>
<evidence type="ECO:0000256" key="1">
    <source>
        <dbReference type="SAM" id="Phobius"/>
    </source>
</evidence>
<reference evidence="2 3" key="1">
    <citation type="submission" date="2022-11" db="EMBL/GenBank/DDBJ databases">
        <title>Nonomuraea corallina sp. nov., a new species of the genus Nonomuraea isolated from sea side sediment in Thai sea.</title>
        <authorList>
            <person name="Ngamcharungchit C."/>
            <person name="Matsumoto A."/>
            <person name="Suriyachadkun C."/>
            <person name="Panbangred W."/>
            <person name="Inahashi Y."/>
            <person name="Intra B."/>
        </authorList>
    </citation>
    <scope>NUCLEOTIDE SEQUENCE [LARGE SCALE GENOMIC DNA]</scope>
    <source>
        <strain evidence="2 3">DSM 43553</strain>
    </source>
</reference>
<evidence type="ECO:0000313" key="3">
    <source>
        <dbReference type="Proteomes" id="UP001212498"/>
    </source>
</evidence>
<proteinExistence type="predicted"/>
<organism evidence="2 3">
    <name type="scientific">Nonomuraea ferruginea</name>
    <dbReference type="NCBI Taxonomy" id="46174"/>
    <lineage>
        <taxon>Bacteria</taxon>
        <taxon>Bacillati</taxon>
        <taxon>Actinomycetota</taxon>
        <taxon>Actinomycetes</taxon>
        <taxon>Streptosporangiales</taxon>
        <taxon>Streptosporangiaceae</taxon>
        <taxon>Nonomuraea</taxon>
    </lineage>
</organism>
<keyword evidence="1" id="KW-0812">Transmembrane</keyword>
<comment type="caution">
    <text evidence="2">The sequence shown here is derived from an EMBL/GenBank/DDBJ whole genome shotgun (WGS) entry which is preliminary data.</text>
</comment>
<gene>
    <name evidence="2" type="ORF">OUY24_32645</name>
</gene>
<dbReference type="EMBL" id="JAPNUD010000136">
    <property type="protein sequence ID" value="MDA0645399.1"/>
    <property type="molecule type" value="Genomic_DNA"/>
</dbReference>